<keyword evidence="1" id="KW-0614">Plasmid</keyword>
<gene>
    <name evidence="1" type="ORF">KWG56_18280</name>
</gene>
<organism evidence="1 2">
    <name type="scientific">Brevundimonas nasdae</name>
    <dbReference type="NCBI Taxonomy" id="172043"/>
    <lineage>
        <taxon>Bacteria</taxon>
        <taxon>Pseudomonadati</taxon>
        <taxon>Pseudomonadota</taxon>
        <taxon>Alphaproteobacteria</taxon>
        <taxon>Caulobacterales</taxon>
        <taxon>Caulobacteraceae</taxon>
        <taxon>Brevundimonas</taxon>
    </lineage>
</organism>
<evidence type="ECO:0000313" key="1">
    <source>
        <dbReference type="EMBL" id="QYC12391.1"/>
    </source>
</evidence>
<evidence type="ECO:0000313" key="2">
    <source>
        <dbReference type="Proteomes" id="UP000824334"/>
    </source>
</evidence>
<protein>
    <submittedName>
        <fullName evidence="1">Uncharacterized protein</fullName>
    </submittedName>
</protein>
<geneLocation type="plasmid" evidence="1 2">
    <name>unnamed1</name>
</geneLocation>
<accession>A0ABX8TMD2</accession>
<keyword evidence="2" id="KW-1185">Reference proteome</keyword>
<dbReference type="Proteomes" id="UP000824334">
    <property type="component" value="Plasmid unnamed1"/>
</dbReference>
<name>A0ABX8TMD2_9CAUL</name>
<dbReference type="EMBL" id="CP080035">
    <property type="protein sequence ID" value="QYC12391.1"/>
    <property type="molecule type" value="Genomic_DNA"/>
</dbReference>
<dbReference type="Pfam" id="PF25680">
    <property type="entry name" value="Mom"/>
    <property type="match status" value="1"/>
</dbReference>
<dbReference type="GeneID" id="94377246"/>
<reference evidence="1 2" key="1">
    <citation type="submission" date="2021-07" db="EMBL/GenBank/DDBJ databases">
        <title>Isolation and characterization of bacteria from a gold mining with a capacity of golden bioaccumulation.</title>
        <authorList>
            <person name="Yang X.J."/>
        </authorList>
    </citation>
    <scope>NUCLEOTIDE SEQUENCE [LARGE SCALE GENOMIC DNA]</scope>
    <source>
        <strain evidence="1 2">Au29</strain>
        <plasmid evidence="1 2">unnamed1</plasmid>
    </source>
</reference>
<dbReference type="RefSeq" id="WP_201101115.1">
    <property type="nucleotide sequence ID" value="NZ_BAAAEE010000011.1"/>
</dbReference>
<proteinExistence type="predicted"/>
<sequence length="271" mass="30017">MLTSRSQRWRERRTRFVQASSTIRVSDYAVDLIDCDRQARPFVEAHHYSSSFPASRLSVGLFDQTGRKARLVGVATYSVPMNNKVVPVHTGVDANAGAELGRFVLLDDVAGNGETFFLSRANRLLRQTKPEIISVVSYADPIERRDASGQVIKPGHIGRVYQAMSAQYRGRAGPRTHHVLPSGQIFSGRAASKIQNREQGYRYAVDQLVRAGAPAPPSADDLREWYAGLIASGFLGRRRHPGNHVYVFPLTHAARLAGRAKTVRAYPADIH</sequence>
<dbReference type="InterPro" id="IPR057895">
    <property type="entry name" value="Mom"/>
</dbReference>